<accession>A0AAF0QUN0</accession>
<protein>
    <submittedName>
        <fullName evidence="1">Uncharacterized protein</fullName>
    </submittedName>
</protein>
<sequence>MAKMMTQLNLFSKHVMRGGLKLAYMVGTNSGHCPDDAKFEALYNEEVQYLGNQMRGSHTNYQ</sequence>
<organism evidence="1 2">
    <name type="scientific">Solanum verrucosum</name>
    <dbReference type="NCBI Taxonomy" id="315347"/>
    <lineage>
        <taxon>Eukaryota</taxon>
        <taxon>Viridiplantae</taxon>
        <taxon>Streptophyta</taxon>
        <taxon>Embryophyta</taxon>
        <taxon>Tracheophyta</taxon>
        <taxon>Spermatophyta</taxon>
        <taxon>Magnoliopsida</taxon>
        <taxon>eudicotyledons</taxon>
        <taxon>Gunneridae</taxon>
        <taxon>Pentapetalae</taxon>
        <taxon>asterids</taxon>
        <taxon>lamiids</taxon>
        <taxon>Solanales</taxon>
        <taxon>Solanaceae</taxon>
        <taxon>Solanoideae</taxon>
        <taxon>Solaneae</taxon>
        <taxon>Solanum</taxon>
    </lineage>
</organism>
<keyword evidence="2" id="KW-1185">Reference proteome</keyword>
<reference evidence="1" key="1">
    <citation type="submission" date="2023-08" db="EMBL/GenBank/DDBJ databases">
        <title>A de novo genome assembly of Solanum verrucosum Schlechtendal, a Mexican diploid species geographically isolated from the other diploid A-genome species in potato relatives.</title>
        <authorList>
            <person name="Hosaka K."/>
        </authorList>
    </citation>
    <scope>NUCLEOTIDE SEQUENCE</scope>
    <source>
        <tissue evidence="1">Young leaves</tissue>
    </source>
</reference>
<evidence type="ECO:0000313" key="1">
    <source>
        <dbReference type="EMBL" id="WMV29761.1"/>
    </source>
</evidence>
<dbReference type="EMBL" id="CP133616">
    <property type="protein sequence ID" value="WMV29761.1"/>
    <property type="molecule type" value="Genomic_DNA"/>
</dbReference>
<gene>
    <name evidence="1" type="ORF">MTR67_023146</name>
</gene>
<name>A0AAF0QUN0_SOLVR</name>
<dbReference type="Proteomes" id="UP001234989">
    <property type="component" value="Chromosome 5"/>
</dbReference>
<evidence type="ECO:0000313" key="2">
    <source>
        <dbReference type="Proteomes" id="UP001234989"/>
    </source>
</evidence>
<proteinExistence type="predicted"/>
<dbReference type="AlphaFoldDB" id="A0AAF0QUN0"/>